<proteinExistence type="predicted"/>
<evidence type="ECO:0000313" key="1">
    <source>
        <dbReference type="EMBL" id="KKK97066.1"/>
    </source>
</evidence>
<organism evidence="1">
    <name type="scientific">marine sediment metagenome</name>
    <dbReference type="NCBI Taxonomy" id="412755"/>
    <lineage>
        <taxon>unclassified sequences</taxon>
        <taxon>metagenomes</taxon>
        <taxon>ecological metagenomes</taxon>
    </lineage>
</organism>
<sequence length="69" mass="7734">MRSSTEETKADLKKVIDALLECEQKGANCRKCKKLKRGCLVFMRDGIAVALQFILSGMDTPEPPDTIYQ</sequence>
<dbReference type="EMBL" id="LAZR01046210">
    <property type="protein sequence ID" value="KKK97066.1"/>
    <property type="molecule type" value="Genomic_DNA"/>
</dbReference>
<reference evidence="1" key="1">
    <citation type="journal article" date="2015" name="Nature">
        <title>Complex archaea that bridge the gap between prokaryotes and eukaryotes.</title>
        <authorList>
            <person name="Spang A."/>
            <person name="Saw J.H."/>
            <person name="Jorgensen S.L."/>
            <person name="Zaremba-Niedzwiedzka K."/>
            <person name="Martijn J."/>
            <person name="Lind A.E."/>
            <person name="van Eijk R."/>
            <person name="Schleper C."/>
            <person name="Guy L."/>
            <person name="Ettema T.J."/>
        </authorList>
    </citation>
    <scope>NUCLEOTIDE SEQUENCE</scope>
</reference>
<protein>
    <submittedName>
        <fullName evidence="1">Uncharacterized protein</fullName>
    </submittedName>
</protein>
<name>A0A0F9CKA8_9ZZZZ</name>
<gene>
    <name evidence="1" type="ORF">LCGC14_2656470</name>
</gene>
<accession>A0A0F9CKA8</accession>
<dbReference type="AlphaFoldDB" id="A0A0F9CKA8"/>
<comment type="caution">
    <text evidence="1">The sequence shown here is derived from an EMBL/GenBank/DDBJ whole genome shotgun (WGS) entry which is preliminary data.</text>
</comment>